<gene>
    <name evidence="1" type="ORF">I4F81_008766</name>
</gene>
<keyword evidence="2" id="KW-1185">Reference proteome</keyword>
<dbReference type="Proteomes" id="UP000798662">
    <property type="component" value="Chromosome 2"/>
</dbReference>
<reference evidence="1" key="1">
    <citation type="submission" date="2019-11" db="EMBL/GenBank/DDBJ databases">
        <title>Nori genome reveals adaptations in red seaweeds to the harsh intertidal environment.</title>
        <authorList>
            <person name="Wang D."/>
            <person name="Mao Y."/>
        </authorList>
    </citation>
    <scope>NUCLEOTIDE SEQUENCE</scope>
    <source>
        <tissue evidence="1">Gametophyte</tissue>
    </source>
</reference>
<protein>
    <submittedName>
        <fullName evidence="1">Uncharacterized protein</fullName>
    </submittedName>
</protein>
<evidence type="ECO:0000313" key="1">
    <source>
        <dbReference type="EMBL" id="KAK1866246.1"/>
    </source>
</evidence>
<accession>A0ACC3C8D8</accession>
<evidence type="ECO:0000313" key="2">
    <source>
        <dbReference type="Proteomes" id="UP000798662"/>
    </source>
</evidence>
<organism evidence="1 2">
    <name type="scientific">Pyropia yezoensis</name>
    <name type="common">Susabi-nori</name>
    <name type="synonym">Porphyra yezoensis</name>
    <dbReference type="NCBI Taxonomy" id="2788"/>
    <lineage>
        <taxon>Eukaryota</taxon>
        <taxon>Rhodophyta</taxon>
        <taxon>Bangiophyceae</taxon>
        <taxon>Bangiales</taxon>
        <taxon>Bangiaceae</taxon>
        <taxon>Pyropia</taxon>
    </lineage>
</organism>
<sequence length="307" mass="32680">MSASTAMRAVTRGHGGRASVSGVTASVFGGTGFLGRYVVNALGRIGSQVITPYRGDELESRRLRLMGDLGQIVPMPFELRDAPSVGRAVAPSSVVINLLGKAYPTRYYSLDEAAGEVAVREEFPTATIVRVTEMFGSEDRFLTRMGEWAAKYRAVFMAGAGDSPVQPVHVRDVAAAVATAARDVEGFRGRDVEVGGADVVPVSEVVAFVKAATKRDVPAVGVPTMLYEAAVGLTGKRLPLVNASPRWSVEDVRREAAGVKLPAKAAPGVVRLSDMGIVPVAYDGEFGEEVLRRFHKGGDRSALFYTH</sequence>
<proteinExistence type="predicted"/>
<dbReference type="EMBL" id="CM020619">
    <property type="protein sequence ID" value="KAK1866246.1"/>
    <property type="molecule type" value="Genomic_DNA"/>
</dbReference>
<comment type="caution">
    <text evidence="1">The sequence shown here is derived from an EMBL/GenBank/DDBJ whole genome shotgun (WGS) entry which is preliminary data.</text>
</comment>
<name>A0ACC3C8D8_PYRYE</name>